<dbReference type="OrthoDB" id="8249496at2759"/>
<dbReference type="PROSITE" id="PS50002">
    <property type="entry name" value="SH3"/>
    <property type="match status" value="1"/>
</dbReference>
<feature type="domain" description="SH2" evidence="15">
    <location>
        <begin position="531"/>
        <end position="629"/>
    </location>
</feature>
<keyword evidence="6" id="KW-0106">Calcium</keyword>
<name>A0A226ENU9_FOLCA</name>
<dbReference type="GO" id="GO:0010634">
    <property type="term" value="P:positive regulation of epithelial cell migration"/>
    <property type="evidence" value="ECO:0007669"/>
    <property type="project" value="TreeGrafter"/>
</dbReference>
<dbReference type="Gene3D" id="2.30.30.40">
    <property type="entry name" value="SH3 Domains"/>
    <property type="match status" value="1"/>
</dbReference>
<sequence length="1185" mass="136406">MIKKLSSSLSSRKPKKPPITHNQSNVIGANFLGDIEVVRYYLKKKSEQVFLSYKADTAEISLKLSKTGKIDCAVSLYEIKEIRPGKNSKDFERWAVETKKVDPCNCFVIFYGTEFRLKTLSVVVDNRKDAENWIKCLDYLIDIRRSDFYLTKLDVWMLKEYESFCSHKGLTLKQLRSLTLRINYKISIGKLGEQFRKFQLEDGKLELSGFMQIMAGFIHDQQIYTDCFGKYSLGPKILLTEFEEFLKKEQHERNASEYNSFFRDFSKTMSGSRKAIPYLTSNEAVNFLFSKQNQLYNPKNCASQDMTRPLSHYWIASSHNTYLTGDQLSSESSLEAYARCLRQGCRCIELDCWDGDGMPVIYHGRTLTTKICFLDVIKTIRDHAFVTSPYPVIISVENHCSVKQQRIMAKKFEEIFGRMLISSPIFKDETNLPSPESLKGKIILKCKKLPKDDHEIIESAPVEKDKGLDLCDTVKNGRMFLQNGANHWEPYFFALTDDKLIYTEIDKEIDETDARKSTNLSGEDLHFSKRWYHGRIQGGLRVAEERVKKFGVEGSFLVRPSDTMPGDFSLCFLSQGKAHHLRIKSNPEQTRFYLVPSKSFDSLYSLISYYRQNPLDTKDFYVERFTKPVPQPERHESQPWFYPNPKYPDSMDRNAAEYILQRVPLNGAFLVRYAGEPGPGGRFVISFRIEKQIKHCRIKEEGRLLVVNSTQKFESVDKLVEFYYTHSFYKGLKLKHPINEELIKFSQTVEDPESKVYSHPDYLDTNIPQVQVRAICCFSPSSSGDLVGVPDPDKLVQFDKDDIITNVTKHDGRWWQGDCGKILQGYFPHDYVEEIEHADSPFGELQKGSVVLGKSDIEKSNDENFGYIIRVWSASNPLPFKAAVKTMREAKEWQEAINFVFVKSSSKITHYDKIQKKNKIANEFSNLIIYCCAVPKVSPEIIRSRGRIFNEMASFSEIAAEKQMSEDPMFYVWYHEVQLSRVYPKGQRVDSSNYYPNKFWVYGCQMVALNYQKPDKPLQLNHGLFRQNGQCGYVLKPDFMFKKNFDPSKVKELVVNGIKPVNLKITVIAARHLSRSGNKPISNPFVEIEIYGADFDCQSVKTNKVVADNGLTPFWNEKFAMTVQNPPLALIRFGVMDVDSFGDTYFLGQATYPVTCILQGYRSVPLENGFGESLLSALLIHLEIC</sequence>
<dbReference type="InterPro" id="IPR001452">
    <property type="entry name" value="SH3_domain"/>
</dbReference>
<dbReference type="STRING" id="158441.A0A226ENU9"/>
<feature type="domain" description="SH3" evidence="16">
    <location>
        <begin position="767"/>
        <end position="837"/>
    </location>
</feature>
<dbReference type="Pfam" id="PF23583">
    <property type="entry name" value="EF_HAND_2_PLCG"/>
    <property type="match status" value="1"/>
</dbReference>
<dbReference type="Pfam" id="PF00168">
    <property type="entry name" value="C2"/>
    <property type="match status" value="1"/>
</dbReference>
<feature type="domain" description="PI-PLC Y-box" evidence="18">
    <location>
        <begin position="924"/>
        <end position="1040"/>
    </location>
</feature>
<evidence type="ECO:0000256" key="14">
    <source>
        <dbReference type="SAM" id="MobiDB-lite"/>
    </source>
</evidence>
<evidence type="ECO:0000256" key="5">
    <source>
        <dbReference type="ARBA" id="ARBA00022801"/>
    </source>
</evidence>
<dbReference type="FunFam" id="3.20.20.190:FF:000039">
    <property type="entry name" value="Phosphoinositide phospholipase C"/>
    <property type="match status" value="1"/>
</dbReference>
<dbReference type="PROSITE" id="PS50001">
    <property type="entry name" value="SH2"/>
    <property type="match status" value="2"/>
</dbReference>
<dbReference type="SMART" id="SM00149">
    <property type="entry name" value="PLCYc"/>
    <property type="match status" value="1"/>
</dbReference>
<keyword evidence="8 11" id="KW-0727">SH2 domain</keyword>
<dbReference type="SUPFAM" id="SSF50729">
    <property type="entry name" value="PH domain-like"/>
    <property type="match status" value="1"/>
</dbReference>
<keyword evidence="20" id="KW-1185">Reference proteome</keyword>
<dbReference type="SUPFAM" id="SSF55550">
    <property type="entry name" value="SH2 domain"/>
    <property type="match status" value="2"/>
</dbReference>
<keyword evidence="5 13" id="KW-0378">Hydrolase</keyword>
<dbReference type="PROSITE" id="PS50008">
    <property type="entry name" value="PIPLC_Y_DOMAIN"/>
    <property type="match status" value="1"/>
</dbReference>
<reference evidence="19 20" key="1">
    <citation type="submission" date="2015-12" db="EMBL/GenBank/DDBJ databases">
        <title>The genome of Folsomia candida.</title>
        <authorList>
            <person name="Faddeeva A."/>
            <person name="Derks M.F."/>
            <person name="Anvar Y."/>
            <person name="Smit S."/>
            <person name="Van Straalen N."/>
            <person name="Roelofs D."/>
        </authorList>
    </citation>
    <scope>NUCLEOTIDE SEQUENCE [LARGE SCALE GENOMIC DNA]</scope>
    <source>
        <strain evidence="19 20">VU population</strain>
        <tissue evidence="19">Whole body</tissue>
    </source>
</reference>
<dbReference type="InterPro" id="IPR000008">
    <property type="entry name" value="C2_dom"/>
</dbReference>
<dbReference type="EC" id="3.1.4.11" evidence="2 13"/>
<evidence type="ECO:0000256" key="3">
    <source>
        <dbReference type="ARBA" id="ARBA00022443"/>
    </source>
</evidence>
<evidence type="ECO:0000256" key="1">
    <source>
        <dbReference type="ARBA" id="ARBA00001913"/>
    </source>
</evidence>
<evidence type="ECO:0000259" key="15">
    <source>
        <dbReference type="PROSITE" id="PS50001"/>
    </source>
</evidence>
<dbReference type="SUPFAM" id="SSF50044">
    <property type="entry name" value="SH3-domain"/>
    <property type="match status" value="1"/>
</dbReference>
<feature type="domain" description="SH2" evidence="15">
    <location>
        <begin position="640"/>
        <end position="738"/>
    </location>
</feature>
<dbReference type="PANTHER" id="PTHR10336">
    <property type="entry name" value="PHOSPHOINOSITIDE-SPECIFIC PHOSPHOLIPASE C FAMILY PROTEIN"/>
    <property type="match status" value="1"/>
</dbReference>
<evidence type="ECO:0000256" key="7">
    <source>
        <dbReference type="ARBA" id="ARBA00022963"/>
    </source>
</evidence>
<keyword evidence="9 13" id="KW-0443">Lipid metabolism</keyword>
<dbReference type="EMBL" id="LNIX01000002">
    <property type="protein sequence ID" value="OXA58960.1"/>
    <property type="molecule type" value="Genomic_DNA"/>
</dbReference>
<evidence type="ECO:0000256" key="9">
    <source>
        <dbReference type="ARBA" id="ARBA00023098"/>
    </source>
</evidence>
<dbReference type="InterPro" id="IPR036860">
    <property type="entry name" value="SH2_dom_sf"/>
</dbReference>
<dbReference type="SMART" id="SM00326">
    <property type="entry name" value="SH3"/>
    <property type="match status" value="1"/>
</dbReference>
<evidence type="ECO:0000259" key="17">
    <source>
        <dbReference type="PROSITE" id="PS50004"/>
    </source>
</evidence>
<dbReference type="SMART" id="SM00148">
    <property type="entry name" value="PLCXc"/>
    <property type="match status" value="1"/>
</dbReference>
<dbReference type="Gene3D" id="3.30.505.10">
    <property type="entry name" value="SH2 domain"/>
    <property type="match status" value="2"/>
</dbReference>
<dbReference type="SMART" id="SM00252">
    <property type="entry name" value="SH2"/>
    <property type="match status" value="2"/>
</dbReference>
<evidence type="ECO:0000259" key="18">
    <source>
        <dbReference type="PROSITE" id="PS50008"/>
    </source>
</evidence>
<protein>
    <recommendedName>
        <fullName evidence="2 13">Phosphoinositide phospholipase C</fullName>
        <ecNumber evidence="2 13">3.1.4.11</ecNumber>
    </recommendedName>
</protein>
<feature type="compositionally biased region" description="Low complexity" evidence="14">
    <location>
        <begin position="1"/>
        <end position="11"/>
    </location>
</feature>
<evidence type="ECO:0000259" key="16">
    <source>
        <dbReference type="PROSITE" id="PS50002"/>
    </source>
</evidence>
<dbReference type="InterPro" id="IPR057061">
    <property type="entry name" value="PLCG_EF-hand_2"/>
</dbReference>
<evidence type="ECO:0000256" key="4">
    <source>
        <dbReference type="ARBA" id="ARBA00022737"/>
    </source>
</evidence>
<dbReference type="Pfam" id="PF00388">
    <property type="entry name" value="PI-PLC-X"/>
    <property type="match status" value="1"/>
</dbReference>
<organism evidence="19 20">
    <name type="scientific">Folsomia candida</name>
    <name type="common">Springtail</name>
    <dbReference type="NCBI Taxonomy" id="158441"/>
    <lineage>
        <taxon>Eukaryota</taxon>
        <taxon>Metazoa</taxon>
        <taxon>Ecdysozoa</taxon>
        <taxon>Arthropoda</taxon>
        <taxon>Hexapoda</taxon>
        <taxon>Collembola</taxon>
        <taxon>Entomobryomorpha</taxon>
        <taxon>Isotomoidea</taxon>
        <taxon>Isotomidae</taxon>
        <taxon>Proisotominae</taxon>
        <taxon>Folsomia</taxon>
    </lineage>
</organism>
<comment type="catalytic activity">
    <reaction evidence="13">
        <text>a 1,2-diacyl-sn-glycero-3-phospho-(1D-myo-inositol-4,5-bisphosphate) + H2O = 1D-myo-inositol 1,4,5-trisphosphate + a 1,2-diacyl-sn-glycerol + H(+)</text>
        <dbReference type="Rhea" id="RHEA:33179"/>
        <dbReference type="ChEBI" id="CHEBI:15377"/>
        <dbReference type="ChEBI" id="CHEBI:15378"/>
        <dbReference type="ChEBI" id="CHEBI:17815"/>
        <dbReference type="ChEBI" id="CHEBI:58456"/>
        <dbReference type="ChEBI" id="CHEBI:203600"/>
        <dbReference type="EC" id="3.1.4.11"/>
    </reaction>
</comment>
<dbReference type="Pfam" id="PF00017">
    <property type="entry name" value="SH2"/>
    <property type="match status" value="2"/>
</dbReference>
<dbReference type="InterPro" id="IPR000909">
    <property type="entry name" value="PLipase_C_PInositol-sp_X_dom"/>
</dbReference>
<dbReference type="InterPro" id="IPR035892">
    <property type="entry name" value="C2_domain_sf"/>
</dbReference>
<evidence type="ECO:0000256" key="13">
    <source>
        <dbReference type="RuleBase" id="RU361133"/>
    </source>
</evidence>
<dbReference type="PANTHER" id="PTHR10336:SF159">
    <property type="entry name" value="1-PHOSPHATIDYLINOSITOL 4,5-BISPHOSPHATE PHOSPHODIESTERASE GAMMA"/>
    <property type="match status" value="1"/>
</dbReference>
<dbReference type="OMA" id="SLDCYAQ"/>
<dbReference type="PROSITE" id="PS50007">
    <property type="entry name" value="PIPLC_X_DOMAIN"/>
    <property type="match status" value="1"/>
</dbReference>
<evidence type="ECO:0000313" key="20">
    <source>
        <dbReference type="Proteomes" id="UP000198287"/>
    </source>
</evidence>
<dbReference type="Gene3D" id="3.20.20.190">
    <property type="entry name" value="Phosphatidylinositol (PI) phosphodiesterase"/>
    <property type="match status" value="2"/>
</dbReference>
<dbReference type="GO" id="GO:0046488">
    <property type="term" value="P:phosphatidylinositol metabolic process"/>
    <property type="evidence" value="ECO:0007669"/>
    <property type="project" value="TreeGrafter"/>
</dbReference>
<evidence type="ECO:0000256" key="6">
    <source>
        <dbReference type="ARBA" id="ARBA00022837"/>
    </source>
</evidence>
<dbReference type="AlphaFoldDB" id="A0A226ENU9"/>
<dbReference type="SMART" id="SM00239">
    <property type="entry name" value="C2"/>
    <property type="match status" value="1"/>
</dbReference>
<evidence type="ECO:0000256" key="11">
    <source>
        <dbReference type="PROSITE-ProRule" id="PRU00191"/>
    </source>
</evidence>
<dbReference type="GO" id="GO:0051209">
    <property type="term" value="P:release of sequestered calcium ion into cytosol"/>
    <property type="evidence" value="ECO:0007669"/>
    <property type="project" value="TreeGrafter"/>
</dbReference>
<dbReference type="CDD" id="cd00275">
    <property type="entry name" value="C2_PLC_like"/>
    <property type="match status" value="1"/>
</dbReference>
<dbReference type="InterPro" id="IPR001711">
    <property type="entry name" value="PLipase_C_Pinositol-sp_Y"/>
</dbReference>
<evidence type="ECO:0000256" key="10">
    <source>
        <dbReference type="ARBA" id="ARBA00023224"/>
    </source>
</evidence>
<dbReference type="InterPro" id="IPR001192">
    <property type="entry name" value="PI-PLC_fam"/>
</dbReference>
<dbReference type="PRINTS" id="PR00401">
    <property type="entry name" value="SH2DOMAIN"/>
</dbReference>
<comment type="cofactor">
    <cofactor evidence="1">
        <name>Ca(2+)</name>
        <dbReference type="ChEBI" id="CHEBI:29108"/>
    </cofactor>
</comment>
<dbReference type="GO" id="GO:0048015">
    <property type="term" value="P:phosphatidylinositol-mediated signaling"/>
    <property type="evidence" value="ECO:0007669"/>
    <property type="project" value="TreeGrafter"/>
</dbReference>
<dbReference type="Pfam" id="PF00387">
    <property type="entry name" value="PI-PLC-Y"/>
    <property type="match status" value="1"/>
</dbReference>
<dbReference type="SUPFAM" id="SSF51695">
    <property type="entry name" value="PLC-like phosphodiesterases"/>
    <property type="match status" value="1"/>
</dbReference>
<evidence type="ECO:0000256" key="12">
    <source>
        <dbReference type="PROSITE-ProRule" id="PRU00192"/>
    </source>
</evidence>
<dbReference type="InterPro" id="IPR000980">
    <property type="entry name" value="SH2"/>
</dbReference>
<dbReference type="Proteomes" id="UP000198287">
    <property type="component" value="Unassembled WGS sequence"/>
</dbReference>
<gene>
    <name evidence="19" type="ORF">Fcan01_04727</name>
</gene>
<keyword evidence="3 12" id="KW-0728">SH3 domain</keyword>
<keyword evidence="7 13" id="KW-0442">Lipid degradation</keyword>
<dbReference type="PROSITE" id="PS50004">
    <property type="entry name" value="C2"/>
    <property type="match status" value="1"/>
</dbReference>
<dbReference type="GO" id="GO:0048468">
    <property type="term" value="P:cell development"/>
    <property type="evidence" value="ECO:0007669"/>
    <property type="project" value="UniProtKB-ARBA"/>
</dbReference>
<proteinExistence type="predicted"/>
<dbReference type="FunFam" id="3.30.505.10:FF:000011">
    <property type="entry name" value="1-phosphatidylinositol 4,5-bisphosphate phosphodiesterase gamma"/>
    <property type="match status" value="1"/>
</dbReference>
<evidence type="ECO:0000256" key="8">
    <source>
        <dbReference type="ARBA" id="ARBA00022999"/>
    </source>
</evidence>
<dbReference type="GO" id="GO:0016042">
    <property type="term" value="P:lipid catabolic process"/>
    <property type="evidence" value="ECO:0007669"/>
    <property type="project" value="UniProtKB-KW"/>
</dbReference>
<dbReference type="GO" id="GO:0032587">
    <property type="term" value="C:ruffle membrane"/>
    <property type="evidence" value="ECO:0007669"/>
    <property type="project" value="TreeGrafter"/>
</dbReference>
<dbReference type="SUPFAM" id="SSF49562">
    <property type="entry name" value="C2 domain (Calcium/lipid-binding domain, CaLB)"/>
    <property type="match status" value="1"/>
</dbReference>
<dbReference type="InterPro" id="IPR036028">
    <property type="entry name" value="SH3-like_dom_sf"/>
</dbReference>
<accession>A0A226ENU9</accession>
<feature type="region of interest" description="Disordered" evidence="14">
    <location>
        <begin position="1"/>
        <end position="22"/>
    </location>
</feature>
<comment type="caution">
    <text evidence="19">The sequence shown here is derived from an EMBL/GenBank/DDBJ whole genome shotgun (WGS) entry which is preliminary data.</text>
</comment>
<dbReference type="InterPro" id="IPR011993">
    <property type="entry name" value="PH-like_dom_sf"/>
</dbReference>
<evidence type="ECO:0000256" key="2">
    <source>
        <dbReference type="ARBA" id="ARBA00012368"/>
    </source>
</evidence>
<dbReference type="Gene3D" id="2.60.40.150">
    <property type="entry name" value="C2 domain"/>
    <property type="match status" value="1"/>
</dbReference>
<dbReference type="InterPro" id="IPR017946">
    <property type="entry name" value="PLC-like_Pdiesterase_TIM-brl"/>
</dbReference>
<feature type="domain" description="C2" evidence="17">
    <location>
        <begin position="1035"/>
        <end position="1168"/>
    </location>
</feature>
<evidence type="ECO:0000313" key="19">
    <source>
        <dbReference type="EMBL" id="OXA58960.1"/>
    </source>
</evidence>
<dbReference type="PRINTS" id="PR00390">
    <property type="entry name" value="PHPHLIPASEC"/>
</dbReference>
<dbReference type="GO" id="GO:0004435">
    <property type="term" value="F:phosphatidylinositol-4,5-bisphosphate phospholipase C activity"/>
    <property type="evidence" value="ECO:0007669"/>
    <property type="project" value="UniProtKB-EC"/>
</dbReference>
<dbReference type="Gene3D" id="2.30.29.30">
    <property type="entry name" value="Pleckstrin-homology domain (PH domain)/Phosphotyrosine-binding domain (PTB)"/>
    <property type="match status" value="1"/>
</dbReference>
<keyword evidence="4" id="KW-0677">Repeat</keyword>
<keyword evidence="10" id="KW-0807">Transducer</keyword>